<evidence type="ECO:0000256" key="2">
    <source>
        <dbReference type="ARBA" id="ARBA00022771"/>
    </source>
</evidence>
<dbReference type="PANTHER" id="PTHR45877:SF3">
    <property type="entry name" value="E3 UBIQUITIN-PROTEIN LIGASE"/>
    <property type="match status" value="1"/>
</dbReference>
<proteinExistence type="predicted"/>
<evidence type="ECO:0000256" key="3">
    <source>
        <dbReference type="ARBA" id="ARBA00022833"/>
    </source>
</evidence>
<dbReference type="GO" id="GO:0043161">
    <property type="term" value="P:proteasome-mediated ubiquitin-dependent protein catabolic process"/>
    <property type="evidence" value="ECO:0007669"/>
    <property type="project" value="TreeGrafter"/>
</dbReference>
<keyword evidence="1" id="KW-0479">Metal-binding</keyword>
<dbReference type="Proteomes" id="UP000053268">
    <property type="component" value="Unassembled WGS sequence"/>
</dbReference>
<feature type="domain" description="E3 ubiquitin-protein ligase Sina-like RING finger" evidence="4">
    <location>
        <begin position="95"/>
        <end position="129"/>
    </location>
</feature>
<dbReference type="Pfam" id="PF21362">
    <property type="entry name" value="Sina_RING"/>
    <property type="match status" value="1"/>
</dbReference>
<protein>
    <submittedName>
        <fullName evidence="5">E3 ubiquitin-protein ligase sina</fullName>
    </submittedName>
</protein>
<organism evidence="5 6">
    <name type="scientific">Papilio xuthus</name>
    <name type="common">Asian swallowtail butterfly</name>
    <dbReference type="NCBI Taxonomy" id="66420"/>
    <lineage>
        <taxon>Eukaryota</taxon>
        <taxon>Metazoa</taxon>
        <taxon>Ecdysozoa</taxon>
        <taxon>Arthropoda</taxon>
        <taxon>Hexapoda</taxon>
        <taxon>Insecta</taxon>
        <taxon>Pterygota</taxon>
        <taxon>Neoptera</taxon>
        <taxon>Endopterygota</taxon>
        <taxon>Lepidoptera</taxon>
        <taxon>Glossata</taxon>
        <taxon>Ditrysia</taxon>
        <taxon>Papilionoidea</taxon>
        <taxon>Papilionidae</taxon>
        <taxon>Papilioninae</taxon>
        <taxon>Papilio</taxon>
    </lineage>
</organism>
<dbReference type="UniPathway" id="UPA00143"/>
<dbReference type="SUPFAM" id="SSF49599">
    <property type="entry name" value="TRAF domain-like"/>
    <property type="match status" value="1"/>
</dbReference>
<dbReference type="STRING" id="66420.A0A194PFA0"/>
<dbReference type="AlphaFoldDB" id="A0A194PFA0"/>
<dbReference type="GO" id="GO:0005737">
    <property type="term" value="C:cytoplasm"/>
    <property type="evidence" value="ECO:0007669"/>
    <property type="project" value="TreeGrafter"/>
</dbReference>
<dbReference type="InterPro" id="IPR013083">
    <property type="entry name" value="Znf_RING/FYVE/PHD"/>
</dbReference>
<accession>A0A194PFA0</accession>
<dbReference type="Gene3D" id="3.30.40.10">
    <property type="entry name" value="Zinc/RING finger domain, C3HC4 (zinc finger)"/>
    <property type="match status" value="1"/>
</dbReference>
<sequence length="361" mass="41797">MAMREQRGLVGMLPFGERIPHNYRAFPEARSMPKAFPSETKKRVGVRRCVNVLSVVRVIFGMSSTSTSSLTGRKLVLSTLLETDHYESLIKDLTCTKCAKYMKPPIHLCVDGHSLCGPCFEKSYQCHLCKKEFSLVRPIVLESLANKVLFPCTNAGCPKHANLPMLEKHIPHCQFRIINCFMARVYGDCSWEGRAGEWMDHCFEQHKQKVTELPFITVKDKWDAKRTEPVLNYFLMKCYERVFNVYQIYDKRGGRMMWTVLVNDDNADKFYFEVDIFLPNIPSKRIVYRRPCKCEKDADFLEHTQNVYIPVENVFSMLDDSESMNFTVRIGEVENLPMLETPTGSESLILLHHEDVKDQSH</sequence>
<dbReference type="EMBL" id="KQ459606">
    <property type="protein sequence ID" value="KPI91698.1"/>
    <property type="molecule type" value="Genomic_DNA"/>
</dbReference>
<evidence type="ECO:0000259" key="4">
    <source>
        <dbReference type="Pfam" id="PF21362"/>
    </source>
</evidence>
<name>A0A194PFA0_PAPXU</name>
<reference evidence="5 6" key="1">
    <citation type="journal article" date="2015" name="Nat. Commun.">
        <title>Outbred genome sequencing and CRISPR/Cas9 gene editing in butterflies.</title>
        <authorList>
            <person name="Li X."/>
            <person name="Fan D."/>
            <person name="Zhang W."/>
            <person name="Liu G."/>
            <person name="Zhang L."/>
            <person name="Zhao L."/>
            <person name="Fang X."/>
            <person name="Chen L."/>
            <person name="Dong Y."/>
            <person name="Chen Y."/>
            <person name="Ding Y."/>
            <person name="Zhao R."/>
            <person name="Feng M."/>
            <person name="Zhu Y."/>
            <person name="Feng Y."/>
            <person name="Jiang X."/>
            <person name="Zhu D."/>
            <person name="Xiang H."/>
            <person name="Feng X."/>
            <person name="Li S."/>
            <person name="Wang J."/>
            <person name="Zhang G."/>
            <person name="Kronforst M.R."/>
            <person name="Wang W."/>
        </authorList>
    </citation>
    <scope>NUCLEOTIDE SEQUENCE [LARGE SCALE GENOMIC DNA]</scope>
    <source>
        <strain evidence="5">Ya'a_city_454_Px</strain>
        <tissue evidence="5">Whole body</tissue>
    </source>
</reference>
<evidence type="ECO:0000313" key="6">
    <source>
        <dbReference type="Proteomes" id="UP000053268"/>
    </source>
</evidence>
<dbReference type="GO" id="GO:0061630">
    <property type="term" value="F:ubiquitin protein ligase activity"/>
    <property type="evidence" value="ECO:0007669"/>
    <property type="project" value="TreeGrafter"/>
</dbReference>
<dbReference type="InterPro" id="IPR004162">
    <property type="entry name" value="SINA-like_animal"/>
</dbReference>
<dbReference type="GO" id="GO:0008270">
    <property type="term" value="F:zinc ion binding"/>
    <property type="evidence" value="ECO:0007669"/>
    <property type="project" value="UniProtKB-KW"/>
</dbReference>
<keyword evidence="6" id="KW-1185">Reference proteome</keyword>
<evidence type="ECO:0000313" key="5">
    <source>
        <dbReference type="EMBL" id="KPI91698.1"/>
    </source>
</evidence>
<dbReference type="Pfam" id="PF21361">
    <property type="entry name" value="Sina_ZnF"/>
    <property type="match status" value="1"/>
</dbReference>
<dbReference type="GO" id="GO:0031624">
    <property type="term" value="F:ubiquitin conjugating enzyme binding"/>
    <property type="evidence" value="ECO:0007669"/>
    <property type="project" value="TreeGrafter"/>
</dbReference>
<gene>
    <name evidence="5" type="ORF">RR46_15202</name>
</gene>
<keyword evidence="2" id="KW-0863">Zinc-finger</keyword>
<dbReference type="GO" id="GO:0016567">
    <property type="term" value="P:protein ubiquitination"/>
    <property type="evidence" value="ECO:0007669"/>
    <property type="project" value="UniProtKB-UniPathway"/>
</dbReference>
<evidence type="ECO:0000256" key="1">
    <source>
        <dbReference type="ARBA" id="ARBA00022723"/>
    </source>
</evidence>
<dbReference type="PANTHER" id="PTHR45877">
    <property type="entry name" value="E3 UBIQUITIN-PROTEIN LIGASE SIAH2"/>
    <property type="match status" value="1"/>
</dbReference>
<dbReference type="InterPro" id="IPR049548">
    <property type="entry name" value="Sina-like_RING"/>
</dbReference>
<keyword evidence="3" id="KW-0862">Zinc</keyword>